<dbReference type="Gene3D" id="3.40.630.20">
    <property type="entry name" value="Peptidase C15, pyroglutamyl peptidase I-like"/>
    <property type="match status" value="1"/>
</dbReference>
<reference evidence="3" key="1">
    <citation type="journal article" date="2019" name="Int. J. Syst. Evol. Microbiol.">
        <title>The Global Catalogue of Microorganisms (GCM) 10K type strain sequencing project: providing services to taxonomists for standard genome sequencing and annotation.</title>
        <authorList>
            <consortium name="The Broad Institute Genomics Platform"/>
            <consortium name="The Broad Institute Genome Sequencing Center for Infectious Disease"/>
            <person name="Wu L."/>
            <person name="Ma J."/>
        </authorList>
    </citation>
    <scope>NUCLEOTIDE SEQUENCE [LARGE SCALE GENOMIC DNA]</scope>
    <source>
        <strain evidence="3">ZS-22-S1</strain>
    </source>
</reference>
<proteinExistence type="predicted"/>
<name>A0ABV9SEZ9_9PSEU</name>
<dbReference type="EMBL" id="JBHSIS010000028">
    <property type="protein sequence ID" value="MFC4859326.1"/>
    <property type="molecule type" value="Genomic_DNA"/>
</dbReference>
<comment type="caution">
    <text evidence="2">The sequence shown here is derived from an EMBL/GenBank/DDBJ whole genome shotgun (WGS) entry which is preliminary data.</text>
</comment>
<feature type="chain" id="PRO_5047028668" evidence="1">
    <location>
        <begin position="27"/>
        <end position="414"/>
    </location>
</feature>
<organism evidence="2 3">
    <name type="scientific">Actinophytocola glycyrrhizae</name>
    <dbReference type="NCBI Taxonomy" id="2044873"/>
    <lineage>
        <taxon>Bacteria</taxon>
        <taxon>Bacillati</taxon>
        <taxon>Actinomycetota</taxon>
        <taxon>Actinomycetes</taxon>
        <taxon>Pseudonocardiales</taxon>
        <taxon>Pseudonocardiaceae</taxon>
    </lineage>
</organism>
<keyword evidence="3" id="KW-1185">Reference proteome</keyword>
<evidence type="ECO:0000256" key="1">
    <source>
        <dbReference type="SAM" id="SignalP"/>
    </source>
</evidence>
<dbReference type="InterPro" id="IPR036440">
    <property type="entry name" value="Peptidase_C15-like_sf"/>
</dbReference>
<accession>A0ABV9SEZ9</accession>
<dbReference type="RefSeq" id="WP_378062318.1">
    <property type="nucleotide sequence ID" value="NZ_JBHSIS010000028.1"/>
</dbReference>
<keyword evidence="1" id="KW-0732">Signal</keyword>
<dbReference type="Proteomes" id="UP001595859">
    <property type="component" value="Unassembled WGS sequence"/>
</dbReference>
<dbReference type="SUPFAM" id="SSF53182">
    <property type="entry name" value="Pyrrolidone carboxyl peptidase (pyroglutamate aminopeptidase)"/>
    <property type="match status" value="1"/>
</dbReference>
<sequence length="414" mass="44019">MRVRTLLAAAFLGLAGTLVPTTTAAAAPICADPAAPLTVEERRLALPATAEILRRSGFDRFERVFTPSLCLLPNRRAAAAAISVQGRALWSAAVARAQGKLPPGTLPVTDDRPLYWARLQLTKALRQWTPSFALTPADRAALVDALDRASRGQDSIAYPRNTRKVLVTGFDPFQLDQDIRRSNPSGVNALALDGTVLQTAAGPARVETAMFPVLWDPFAAGVVERTVQPWLGRVDLFTTVSQGRVGRFDVERYNGRWRGGYPDNDNVSRTGVIPIPAGVPTVLPAPEFVPTTLPYAAIVAAPTGRFPVYDNTSVTEIPAGQTVPVVSPTGPTPGSVARAGGGGDYLSNEIAYRATLLRDALGLTTPGGHLHTPVLQFGPGNTTELTDPVFEQNQRDIVDQIRAVLTVALAAGKG</sequence>
<feature type="signal peptide" evidence="1">
    <location>
        <begin position="1"/>
        <end position="26"/>
    </location>
</feature>
<protein>
    <submittedName>
        <fullName evidence="2">Pyroglutamyl peptidase</fullName>
    </submittedName>
</protein>
<evidence type="ECO:0000313" key="2">
    <source>
        <dbReference type="EMBL" id="MFC4859326.1"/>
    </source>
</evidence>
<gene>
    <name evidence="2" type="ORF">ACFPCV_38020</name>
</gene>
<evidence type="ECO:0000313" key="3">
    <source>
        <dbReference type="Proteomes" id="UP001595859"/>
    </source>
</evidence>